<dbReference type="EMBL" id="JAIZPD010000003">
    <property type="protein sequence ID" value="KAH0965285.1"/>
    <property type="molecule type" value="Genomic_DNA"/>
</dbReference>
<feature type="region of interest" description="Disordered" evidence="1">
    <location>
        <begin position="181"/>
        <end position="206"/>
    </location>
</feature>
<name>A0A9P8SKZ1_9HYPO</name>
<dbReference type="Proteomes" id="UP000824596">
    <property type="component" value="Unassembled WGS sequence"/>
</dbReference>
<organism evidence="2 3">
    <name type="scientific">Hirsutella rhossiliensis</name>
    <dbReference type="NCBI Taxonomy" id="111463"/>
    <lineage>
        <taxon>Eukaryota</taxon>
        <taxon>Fungi</taxon>
        <taxon>Dikarya</taxon>
        <taxon>Ascomycota</taxon>
        <taxon>Pezizomycotina</taxon>
        <taxon>Sordariomycetes</taxon>
        <taxon>Hypocreomycetidae</taxon>
        <taxon>Hypocreales</taxon>
        <taxon>Ophiocordycipitaceae</taxon>
        <taxon>Hirsutella</taxon>
    </lineage>
</organism>
<evidence type="ECO:0000256" key="1">
    <source>
        <dbReference type="SAM" id="MobiDB-lite"/>
    </source>
</evidence>
<feature type="region of interest" description="Disordered" evidence="1">
    <location>
        <begin position="252"/>
        <end position="273"/>
    </location>
</feature>
<feature type="compositionally biased region" description="Basic and acidic residues" evidence="1">
    <location>
        <begin position="260"/>
        <end position="273"/>
    </location>
</feature>
<dbReference type="AlphaFoldDB" id="A0A9P8SKZ1"/>
<gene>
    <name evidence="2" type="ORF">HRG_03301</name>
</gene>
<dbReference type="RefSeq" id="XP_044722798.1">
    <property type="nucleotide sequence ID" value="XM_044861772.1"/>
</dbReference>
<keyword evidence="3" id="KW-1185">Reference proteome</keyword>
<feature type="region of interest" description="Disordered" evidence="1">
    <location>
        <begin position="1"/>
        <end position="26"/>
    </location>
</feature>
<evidence type="ECO:0000313" key="2">
    <source>
        <dbReference type="EMBL" id="KAH0965285.1"/>
    </source>
</evidence>
<accession>A0A9P8SKZ1</accession>
<reference evidence="2" key="1">
    <citation type="submission" date="2021-09" db="EMBL/GenBank/DDBJ databases">
        <title>A high-quality genome of the endoparasitic fungus Hirsutella rhossiliensis with a comparison of Hirsutella genomes reveals transposable elements contributing to genome size variation.</title>
        <authorList>
            <person name="Lin R."/>
            <person name="Jiao Y."/>
            <person name="Sun X."/>
            <person name="Ling J."/>
            <person name="Xie B."/>
            <person name="Cheng X."/>
        </authorList>
    </citation>
    <scope>NUCLEOTIDE SEQUENCE</scope>
    <source>
        <strain evidence="2">HR02</strain>
    </source>
</reference>
<protein>
    <submittedName>
        <fullName evidence="2">Uncharacterized protein</fullName>
    </submittedName>
</protein>
<comment type="caution">
    <text evidence="2">The sequence shown here is derived from an EMBL/GenBank/DDBJ whole genome shotgun (WGS) entry which is preliminary data.</text>
</comment>
<feature type="region of interest" description="Disordered" evidence="1">
    <location>
        <begin position="286"/>
        <end position="409"/>
    </location>
</feature>
<sequence>MAAEPQPPPGESEQTGMCTPRRPATRPAQLSLDAQLCNVYLMAVVRDKKRSDGEKLARFLWGEDAADIVESEALFVDNGDAIACASLVASPVRVQELDPGGDEAVEDGDDVVSTSVSQDAASGWHCGRTRRASCPAGRPSLLQWSRVMVPDAVVGSSQPFGRASEPRTSLGRRWGAMWVNAGSGHDPSHDDSHVPQRSGPMQHGGNSCCSRGFVASWSSSIASHPGFSLPPSPSPLGPPSEAVPFQASLQASLTSTPDHAPAHPEHSPVKHSRQEGVVPQVLSLHQLLGDGGGEPDEEPSTPAPAPPTRSSVRESPLSAPQAQPLSLRQLLGYGGGEPVEEPRRRPTKQSRRQEVVAPKPLSLRQLLGYGGGEPDDEPPSPSPLSPARSPIQESFVPRPLSQTAGQSPLESRLLEELPFSSTGEHVAIKARAISLPPPPAPVAAMCAMRVKHGATGWF</sequence>
<dbReference type="GeneID" id="68352430"/>
<proteinExistence type="predicted"/>
<evidence type="ECO:0000313" key="3">
    <source>
        <dbReference type="Proteomes" id="UP000824596"/>
    </source>
</evidence>
<feature type="compositionally biased region" description="Pro residues" evidence="1">
    <location>
        <begin position="1"/>
        <end position="10"/>
    </location>
</feature>